<dbReference type="PROSITE" id="PS51371">
    <property type="entry name" value="CBS"/>
    <property type="match status" value="2"/>
</dbReference>
<dbReference type="Pfam" id="PF04982">
    <property type="entry name" value="TM_HPP"/>
    <property type="match status" value="1"/>
</dbReference>
<dbReference type="PANTHER" id="PTHR33741:SF5">
    <property type="entry name" value="TRANSMEMBRANE PROTEIN DDB_G0269096-RELATED"/>
    <property type="match status" value="1"/>
</dbReference>
<keyword evidence="2" id="KW-1133">Transmembrane helix</keyword>
<proteinExistence type="predicted"/>
<feature type="transmembrane region" description="Helical" evidence="2">
    <location>
        <begin position="54"/>
        <end position="73"/>
    </location>
</feature>
<dbReference type="eggNOG" id="COG3448">
    <property type="taxonomic scope" value="Bacteria"/>
</dbReference>
<evidence type="ECO:0000313" key="5">
    <source>
        <dbReference type="Proteomes" id="UP000077787"/>
    </source>
</evidence>
<dbReference type="PANTHER" id="PTHR33741">
    <property type="entry name" value="TRANSMEMBRANE PROTEIN DDB_G0269096-RELATED"/>
    <property type="match status" value="1"/>
</dbReference>
<dbReference type="RefSeq" id="WP_045430096.1">
    <property type="nucleotide sequence ID" value="NZ_CP015641.1"/>
</dbReference>
<dbReference type="EMBL" id="CP015641">
    <property type="protein sequence ID" value="ANF25886.1"/>
    <property type="molecule type" value="Genomic_DNA"/>
</dbReference>
<dbReference type="InterPro" id="IPR046342">
    <property type="entry name" value="CBS_dom_sf"/>
</dbReference>
<evidence type="ECO:0000313" key="4">
    <source>
        <dbReference type="EMBL" id="ANF25886.1"/>
    </source>
</evidence>
<feature type="domain" description="CBS" evidence="3">
    <location>
        <begin position="244"/>
        <end position="302"/>
    </location>
</feature>
<dbReference type="Proteomes" id="UP000077787">
    <property type="component" value="Chromosome"/>
</dbReference>
<dbReference type="Pfam" id="PF00571">
    <property type="entry name" value="CBS"/>
    <property type="match status" value="2"/>
</dbReference>
<evidence type="ECO:0000259" key="3">
    <source>
        <dbReference type="PROSITE" id="PS51371"/>
    </source>
</evidence>
<feature type="transmembrane region" description="Helical" evidence="2">
    <location>
        <begin position="146"/>
        <end position="167"/>
    </location>
</feature>
<gene>
    <name evidence="4" type="ORF">PS273GM_12390</name>
</gene>
<dbReference type="SMART" id="SM00116">
    <property type="entry name" value="CBS"/>
    <property type="match status" value="2"/>
</dbReference>
<organism evidence="4 5">
    <name type="scientific">Stutzerimonas stutzeri</name>
    <name type="common">Pseudomonas stutzeri</name>
    <dbReference type="NCBI Taxonomy" id="316"/>
    <lineage>
        <taxon>Bacteria</taxon>
        <taxon>Pseudomonadati</taxon>
        <taxon>Pseudomonadota</taxon>
        <taxon>Gammaproteobacteria</taxon>
        <taxon>Pseudomonadales</taxon>
        <taxon>Pseudomonadaceae</taxon>
        <taxon>Stutzerimonas</taxon>
    </lineage>
</organism>
<keyword evidence="1" id="KW-0129">CBS domain</keyword>
<keyword evidence="2" id="KW-0472">Membrane</keyword>
<sequence>MQDPFNDWLRSFFPVPLSVGPKEWLRAVIGVGLVVLPMVSIGLWLFGGPVTLHIVAPAGASAVILFSASSSPFAQPWSVLGGNLIAVTIGVALGASVLPTVAAAVLAVCLAIACLFLLRCMHPPSCALAMVAAIGGPGISELGYGLLIPVAFNSLLLIAAALVYNNLTRHPYPKPRAASGAEQTGSVPLGEEQMSFTSDDVDRALEDFGEYVDVTRDDLVDLIKRTETHAIRRSMGTVTAADIMCRELHWVDPAARMRQAWDVVRRHRLHSLAVLEPGSGKLVGILTLTDLLQHFEPSPSRLNLRRLTFGREVRVEGIMSAPVVSVHEDAHLADLVHMLADRRMSCLPVVDAEQRLVGMITQSDLVAGLYQNWMKRLSS</sequence>
<name>A0A172WRA3_STUST</name>
<feature type="transmembrane region" description="Helical" evidence="2">
    <location>
        <begin position="24"/>
        <end position="47"/>
    </location>
</feature>
<dbReference type="AlphaFoldDB" id="A0A172WRA3"/>
<dbReference type="InterPro" id="IPR007065">
    <property type="entry name" value="HPP"/>
</dbReference>
<evidence type="ECO:0000256" key="1">
    <source>
        <dbReference type="PROSITE-ProRule" id="PRU00703"/>
    </source>
</evidence>
<dbReference type="InterPro" id="IPR000644">
    <property type="entry name" value="CBS_dom"/>
</dbReference>
<dbReference type="SUPFAM" id="SSF54631">
    <property type="entry name" value="CBS-domain pair"/>
    <property type="match status" value="1"/>
</dbReference>
<accession>A0A172WRA3</accession>
<dbReference type="Gene3D" id="3.10.580.10">
    <property type="entry name" value="CBS-domain"/>
    <property type="match status" value="2"/>
</dbReference>
<feature type="transmembrane region" description="Helical" evidence="2">
    <location>
        <begin position="85"/>
        <end position="118"/>
    </location>
</feature>
<dbReference type="CDD" id="cd04600">
    <property type="entry name" value="CBS_pair_HPP_assoc"/>
    <property type="match status" value="1"/>
</dbReference>
<evidence type="ECO:0000256" key="2">
    <source>
        <dbReference type="SAM" id="Phobius"/>
    </source>
</evidence>
<protein>
    <recommendedName>
        <fullName evidence="3">CBS domain-containing protein</fullName>
    </recommendedName>
</protein>
<feature type="domain" description="CBS" evidence="3">
    <location>
        <begin position="319"/>
        <end position="376"/>
    </location>
</feature>
<dbReference type="OrthoDB" id="9811720at2"/>
<keyword evidence="2" id="KW-0812">Transmembrane</keyword>
<reference evidence="4 5" key="1">
    <citation type="submission" date="2016-05" db="EMBL/GenBank/DDBJ databases">
        <title>Genome sequence of Pseudomonas stutzeri 273 and identification of the exopolysaccharide biosynthesis locus.</title>
        <authorList>
            <person name="Wu S."/>
            <person name="Sun C."/>
        </authorList>
    </citation>
    <scope>NUCLEOTIDE SEQUENCE [LARGE SCALE GENOMIC DNA]</scope>
    <source>
        <strain evidence="4 5">273</strain>
    </source>
</reference>
<dbReference type="InterPro" id="IPR058581">
    <property type="entry name" value="TM_HPP"/>
</dbReference>